<dbReference type="GO" id="GO:0005829">
    <property type="term" value="C:cytosol"/>
    <property type="evidence" value="ECO:0007669"/>
    <property type="project" value="TreeGrafter"/>
</dbReference>
<dbReference type="Pfam" id="PF11919">
    <property type="entry name" value="PSME4_C"/>
    <property type="match status" value="1"/>
</dbReference>
<proteinExistence type="predicted"/>
<dbReference type="Gene3D" id="1.25.10.10">
    <property type="entry name" value="Leucine-rich Repeat Variant"/>
    <property type="match status" value="1"/>
</dbReference>
<dbReference type="GO" id="GO:0005634">
    <property type="term" value="C:nucleus"/>
    <property type="evidence" value="ECO:0007669"/>
    <property type="project" value="TreeGrafter"/>
</dbReference>
<organism evidence="2 3">
    <name type="scientific">Mycena citricolor</name>
    <dbReference type="NCBI Taxonomy" id="2018698"/>
    <lineage>
        <taxon>Eukaryota</taxon>
        <taxon>Fungi</taxon>
        <taxon>Dikarya</taxon>
        <taxon>Basidiomycota</taxon>
        <taxon>Agaricomycotina</taxon>
        <taxon>Agaricomycetes</taxon>
        <taxon>Agaricomycetidae</taxon>
        <taxon>Agaricales</taxon>
        <taxon>Marasmiineae</taxon>
        <taxon>Mycenaceae</taxon>
        <taxon>Mycena</taxon>
    </lineage>
</organism>
<protein>
    <recommendedName>
        <fullName evidence="1">Proteasome activator complex subunit 4 C-terminal domain-containing protein</fullName>
    </recommendedName>
</protein>
<dbReference type="InterPro" id="IPR011989">
    <property type="entry name" value="ARM-like"/>
</dbReference>
<gene>
    <name evidence="2" type="ORF">MYCIT1_LOCUS6112</name>
</gene>
<dbReference type="InterPro" id="IPR016024">
    <property type="entry name" value="ARM-type_fold"/>
</dbReference>
<dbReference type="PANTHER" id="PTHR32170">
    <property type="entry name" value="PROTEASOME ACTIVATOR COMPLEX SUBUNIT 4"/>
    <property type="match status" value="1"/>
</dbReference>
<dbReference type="EMBL" id="CAVNYO010000083">
    <property type="protein sequence ID" value="CAK5265273.1"/>
    <property type="molecule type" value="Genomic_DNA"/>
</dbReference>
<dbReference type="InterPro" id="IPR035309">
    <property type="entry name" value="PSME4"/>
</dbReference>
<sequence length="950" mass="108072">MKTSDILHEIDDMCGLLKLMLFPYQYITSLRQREANTVDPVEALVSPSIRVRFLSLKSVAVEAIRVYMLDYGDSKDGYFANEKKYETGEDRVFPEWQVLISRREKHSPAFRQAESVAQIRVDPPCEILPLRASAVELDREVAGAARECADRRSGRVVAFELRDDPSYSQDVLDSVSAVYDGVRRRALPKLYSALAPGTDDDRMKGALWTLNLMSFGKYAAGEVTLAPQLIEKLFACQHNEKPSIQDAVSTVAENCLNSLSEASDLVYKLENKTLDAILAERQLDKAELALARRCEQNRLERSRVSNEASKELVRTLLAIGNSSKTHWKYEIAAIRCLRAIIRRDVPTSAEQIGSSCTRHTTAIPIYDTVYLDKDPAPGWLAWGDSVTLCRVPDRVKSTFLPWERGSDAFLSVYFGEENHESTIVIDNVSYVKSIFQLLEDEPFEALQPVLYKLLDEKELDKQRALAEFTAGPVIVDAFSQKLKTDTVSIWQSLIEYLFQNKDPRRLQPLVDHIMELWTQLDFQPELAFDATKYLSIFKSFYRELNWKFLGWTDQAVERYWKQLEVNEHEDVRAFIADILLFSNRIKSSPRPSCPSTEVFVRECRTLPVSYDIMGMRGMYHMDRFTELVGKFHVWREERVSGVRAFQSTYDRVGITICKFLFQLLLNTSASAVFDYVLPLMASSGMLTAVSDADDPDTAARAVQVHRAAVNDNQDLATRANDVLVQMCGVTVPVPLINPLIDGIFESIRNSPSWKVRLKAIPLIQIFYFRQLPLISDGKLIEMLEVLCQCLDDEVINVREMAATTLSGILRLSPRRHILTLRDRFVQLIKKSHIPPRSDPAYAKSLRQRHAAILGVCALVDSVPYTVEKWTPDLLTNVLAEHTYDPVRSISSCDKWLLIEFMQAPISTTVRKCARNFSRTHRDTWHEDSARFDESQLAALSTLLTGSSYYA</sequence>
<name>A0AAD2GWK8_9AGAR</name>
<feature type="domain" description="Proteasome activator complex subunit 4 C-terminal" evidence="1">
    <location>
        <begin position="846"/>
        <end position="950"/>
    </location>
</feature>
<evidence type="ECO:0000313" key="3">
    <source>
        <dbReference type="Proteomes" id="UP001295794"/>
    </source>
</evidence>
<comment type="caution">
    <text evidence="2">The sequence shown here is derived from an EMBL/GenBank/DDBJ whole genome shotgun (WGS) entry which is preliminary data.</text>
</comment>
<dbReference type="GO" id="GO:0010499">
    <property type="term" value="P:proteasomal ubiquitin-independent protein catabolic process"/>
    <property type="evidence" value="ECO:0007669"/>
    <property type="project" value="TreeGrafter"/>
</dbReference>
<dbReference type="SUPFAM" id="SSF48371">
    <property type="entry name" value="ARM repeat"/>
    <property type="match status" value="1"/>
</dbReference>
<evidence type="ECO:0000259" key="1">
    <source>
        <dbReference type="Pfam" id="PF11919"/>
    </source>
</evidence>
<dbReference type="PANTHER" id="PTHR32170:SF3">
    <property type="entry name" value="PROTEASOME ACTIVATOR COMPLEX SUBUNIT 4"/>
    <property type="match status" value="1"/>
</dbReference>
<dbReference type="GO" id="GO:0070628">
    <property type="term" value="F:proteasome binding"/>
    <property type="evidence" value="ECO:0007669"/>
    <property type="project" value="InterPro"/>
</dbReference>
<dbReference type="InterPro" id="IPR021843">
    <property type="entry name" value="PSME4_C"/>
</dbReference>
<accession>A0AAD2GWK8</accession>
<dbReference type="Proteomes" id="UP001295794">
    <property type="component" value="Unassembled WGS sequence"/>
</dbReference>
<reference evidence="2" key="1">
    <citation type="submission" date="2023-11" db="EMBL/GenBank/DDBJ databases">
        <authorList>
            <person name="De Vega J J."/>
            <person name="De Vega J J."/>
        </authorList>
    </citation>
    <scope>NUCLEOTIDE SEQUENCE</scope>
</reference>
<dbReference type="AlphaFoldDB" id="A0AAD2GWK8"/>
<evidence type="ECO:0000313" key="2">
    <source>
        <dbReference type="EMBL" id="CAK5265273.1"/>
    </source>
</evidence>
<dbReference type="GO" id="GO:0016504">
    <property type="term" value="F:peptidase activator activity"/>
    <property type="evidence" value="ECO:0007669"/>
    <property type="project" value="InterPro"/>
</dbReference>
<keyword evidence="3" id="KW-1185">Reference proteome</keyword>